<reference evidence="1" key="1">
    <citation type="journal article" date="2005" name="BMC Biol.">
        <title>The sequence of rice chromosomes 11 and 12, rich in disease resistance genes and recent gene duplications.</title>
        <authorList>
            <consortium name="The rice chromosomes 11 and 12 sequencing consortia"/>
        </authorList>
    </citation>
    <scope>NUCLEOTIDE SEQUENCE [LARGE SCALE GENOMIC DNA]</scope>
</reference>
<proteinExistence type="predicted"/>
<dbReference type="EMBL" id="DP000011">
    <property type="protein sequence ID" value="ABA98128.1"/>
    <property type="molecule type" value="Genomic_DNA"/>
</dbReference>
<protein>
    <submittedName>
        <fullName evidence="1">Uncharacterized protein</fullName>
    </submittedName>
</protein>
<accession>Q2QRG4</accession>
<sequence>MTLVGPQGHGLLGQGTKSLRNVKQISQAIVFSHQQPPRSAYSCPQGLERYRLICRVIGCENFSILVDDIKLVLEAEKNTTWLKFKESFGYPAADEGRLKRAAFKNIGNYWKIIKSRLVAEYVLNPATPKPYGLFPFITPRVWEQFYEKKSTPKSRAKSEAYQEL</sequence>
<gene>
    <name evidence="1" type="ordered locus">LOC_Os12g27650</name>
</gene>
<reference evidence="1" key="2">
    <citation type="submission" date="2005-04" db="EMBL/GenBank/DDBJ databases">
        <authorList>
            <person name="Buell C.R."/>
            <person name="Wing R.A."/>
            <person name="McCombie W.A."/>
            <person name="Ouyang S."/>
        </authorList>
    </citation>
    <scope>NUCLEOTIDE SEQUENCE</scope>
</reference>
<dbReference type="PANTHER" id="PTHR33018:SF30">
    <property type="entry name" value="OS02G0502850 PROTEIN"/>
    <property type="match status" value="1"/>
</dbReference>
<dbReference type="PANTHER" id="PTHR33018">
    <property type="entry name" value="OS10G0338966 PROTEIN-RELATED"/>
    <property type="match status" value="1"/>
</dbReference>
<evidence type="ECO:0000313" key="1">
    <source>
        <dbReference type="EMBL" id="ABA98128.1"/>
    </source>
</evidence>
<organism evidence="1">
    <name type="scientific">Oryza sativa subsp. japonica</name>
    <name type="common">Rice</name>
    <dbReference type="NCBI Taxonomy" id="39947"/>
    <lineage>
        <taxon>Eukaryota</taxon>
        <taxon>Viridiplantae</taxon>
        <taxon>Streptophyta</taxon>
        <taxon>Embryophyta</taxon>
        <taxon>Tracheophyta</taxon>
        <taxon>Spermatophyta</taxon>
        <taxon>Magnoliopsida</taxon>
        <taxon>Liliopsida</taxon>
        <taxon>Poales</taxon>
        <taxon>Poaceae</taxon>
        <taxon>BOP clade</taxon>
        <taxon>Oryzoideae</taxon>
        <taxon>Oryzeae</taxon>
        <taxon>Oryzinae</taxon>
        <taxon>Oryza</taxon>
        <taxon>Oryza sativa</taxon>
    </lineage>
</organism>
<name>Q2QRG4_ORYSJ</name>
<dbReference type="AlphaFoldDB" id="Q2QRG4"/>
<reference evidence="1" key="3">
    <citation type="submission" date="2006-01" db="EMBL/GenBank/DDBJ databases">
        <authorList>
            <person name="Buell R."/>
        </authorList>
    </citation>
    <scope>NUCLEOTIDE SEQUENCE</scope>
</reference>